<dbReference type="AlphaFoldDB" id="A0A4Y2V6Q5"/>
<gene>
    <name evidence="2" type="ORF">AVEN_163663_1</name>
</gene>
<organism evidence="2 3">
    <name type="scientific">Araneus ventricosus</name>
    <name type="common">Orbweaver spider</name>
    <name type="synonym">Epeira ventricosa</name>
    <dbReference type="NCBI Taxonomy" id="182803"/>
    <lineage>
        <taxon>Eukaryota</taxon>
        <taxon>Metazoa</taxon>
        <taxon>Ecdysozoa</taxon>
        <taxon>Arthropoda</taxon>
        <taxon>Chelicerata</taxon>
        <taxon>Arachnida</taxon>
        <taxon>Araneae</taxon>
        <taxon>Araneomorphae</taxon>
        <taxon>Entelegynae</taxon>
        <taxon>Araneoidea</taxon>
        <taxon>Araneidae</taxon>
        <taxon>Araneus</taxon>
    </lineage>
</organism>
<sequence>MVCANILYYEQLTHYADPHEEARPVTGDGLVNQASPAFKYRGKRRVINHLYGGERSGGRMCVGVRLEKSGRVGDGALTSKSENQPCGGGCGSQSGGRRSRGIEGAGSSLWSILE</sequence>
<dbReference type="Proteomes" id="UP000499080">
    <property type="component" value="Unassembled WGS sequence"/>
</dbReference>
<comment type="caution">
    <text evidence="2">The sequence shown here is derived from an EMBL/GenBank/DDBJ whole genome shotgun (WGS) entry which is preliminary data.</text>
</comment>
<dbReference type="EMBL" id="BGPR01043196">
    <property type="protein sequence ID" value="GBO19756.1"/>
    <property type="molecule type" value="Genomic_DNA"/>
</dbReference>
<proteinExistence type="predicted"/>
<name>A0A4Y2V6Q5_ARAVE</name>
<evidence type="ECO:0000313" key="3">
    <source>
        <dbReference type="Proteomes" id="UP000499080"/>
    </source>
</evidence>
<keyword evidence="3" id="KW-1185">Reference proteome</keyword>
<evidence type="ECO:0000256" key="1">
    <source>
        <dbReference type="SAM" id="MobiDB-lite"/>
    </source>
</evidence>
<protein>
    <submittedName>
        <fullName evidence="2">Uncharacterized protein</fullName>
    </submittedName>
</protein>
<feature type="region of interest" description="Disordered" evidence="1">
    <location>
        <begin position="72"/>
        <end position="114"/>
    </location>
</feature>
<accession>A0A4Y2V6Q5</accession>
<evidence type="ECO:0000313" key="2">
    <source>
        <dbReference type="EMBL" id="GBO19756.1"/>
    </source>
</evidence>
<reference evidence="2 3" key="1">
    <citation type="journal article" date="2019" name="Sci. Rep.">
        <title>Orb-weaving spider Araneus ventricosus genome elucidates the spidroin gene catalogue.</title>
        <authorList>
            <person name="Kono N."/>
            <person name="Nakamura H."/>
            <person name="Ohtoshi R."/>
            <person name="Moran D.A.P."/>
            <person name="Shinohara A."/>
            <person name="Yoshida Y."/>
            <person name="Fujiwara M."/>
            <person name="Mori M."/>
            <person name="Tomita M."/>
            <person name="Arakawa K."/>
        </authorList>
    </citation>
    <scope>NUCLEOTIDE SEQUENCE [LARGE SCALE GENOMIC DNA]</scope>
</reference>